<dbReference type="EMBL" id="CM026428">
    <property type="protein sequence ID" value="KAG0566067.1"/>
    <property type="molecule type" value="Genomic_DNA"/>
</dbReference>
<accession>A0A8T0H5T6</accession>
<name>A0A8T0H5T6_CERPU</name>
<gene>
    <name evidence="1" type="ORF">KC19_7G036100</name>
</gene>
<sequence>MCSGGQWRSLVVLNSAGQVTSNYTSLQYQKVRFLHLTSFCLFNLCNQIYAVENKHFKNKISWSTNRLVIYIIYEICLSCLAEREVLCLETRSAYSTGLLATLRQPAVETILPKCNFLTLCFN</sequence>
<evidence type="ECO:0000313" key="2">
    <source>
        <dbReference type="Proteomes" id="UP000822688"/>
    </source>
</evidence>
<keyword evidence="2" id="KW-1185">Reference proteome</keyword>
<dbReference type="Proteomes" id="UP000822688">
    <property type="component" value="Chromosome 7"/>
</dbReference>
<proteinExistence type="predicted"/>
<comment type="caution">
    <text evidence="1">The sequence shown here is derived from an EMBL/GenBank/DDBJ whole genome shotgun (WGS) entry which is preliminary data.</text>
</comment>
<evidence type="ECO:0000313" key="1">
    <source>
        <dbReference type="EMBL" id="KAG0566067.1"/>
    </source>
</evidence>
<dbReference type="AlphaFoldDB" id="A0A8T0H5T6"/>
<reference evidence="1" key="1">
    <citation type="submission" date="2020-06" db="EMBL/GenBank/DDBJ databases">
        <title>WGS assembly of Ceratodon purpureus strain R40.</title>
        <authorList>
            <person name="Carey S.B."/>
            <person name="Jenkins J."/>
            <person name="Shu S."/>
            <person name="Lovell J.T."/>
            <person name="Sreedasyam A."/>
            <person name="Maumus F."/>
            <person name="Tiley G.P."/>
            <person name="Fernandez-Pozo N."/>
            <person name="Barry K."/>
            <person name="Chen C."/>
            <person name="Wang M."/>
            <person name="Lipzen A."/>
            <person name="Daum C."/>
            <person name="Saski C.A."/>
            <person name="Payton A.C."/>
            <person name="Mcbreen J.C."/>
            <person name="Conrad R.E."/>
            <person name="Kollar L.M."/>
            <person name="Olsson S."/>
            <person name="Huttunen S."/>
            <person name="Landis J.B."/>
            <person name="Wickett N.J."/>
            <person name="Johnson M.G."/>
            <person name="Rensing S.A."/>
            <person name="Grimwood J."/>
            <person name="Schmutz J."/>
            <person name="Mcdaniel S.F."/>
        </authorList>
    </citation>
    <scope>NUCLEOTIDE SEQUENCE</scope>
    <source>
        <strain evidence="1">R40</strain>
    </source>
</reference>
<protein>
    <submittedName>
        <fullName evidence="1">Uncharacterized protein</fullName>
    </submittedName>
</protein>
<organism evidence="1 2">
    <name type="scientific">Ceratodon purpureus</name>
    <name type="common">Fire moss</name>
    <name type="synonym">Dicranum purpureum</name>
    <dbReference type="NCBI Taxonomy" id="3225"/>
    <lineage>
        <taxon>Eukaryota</taxon>
        <taxon>Viridiplantae</taxon>
        <taxon>Streptophyta</taxon>
        <taxon>Embryophyta</taxon>
        <taxon>Bryophyta</taxon>
        <taxon>Bryophytina</taxon>
        <taxon>Bryopsida</taxon>
        <taxon>Dicranidae</taxon>
        <taxon>Pseudoditrichales</taxon>
        <taxon>Ditrichaceae</taxon>
        <taxon>Ceratodon</taxon>
    </lineage>
</organism>